<organism evidence="1 2">
    <name type="scientific">Argiope bruennichi</name>
    <name type="common">Wasp spider</name>
    <name type="synonym">Aranea bruennichi</name>
    <dbReference type="NCBI Taxonomy" id="94029"/>
    <lineage>
        <taxon>Eukaryota</taxon>
        <taxon>Metazoa</taxon>
        <taxon>Ecdysozoa</taxon>
        <taxon>Arthropoda</taxon>
        <taxon>Chelicerata</taxon>
        <taxon>Arachnida</taxon>
        <taxon>Araneae</taxon>
        <taxon>Araneomorphae</taxon>
        <taxon>Entelegynae</taxon>
        <taxon>Araneoidea</taxon>
        <taxon>Araneidae</taxon>
        <taxon>Argiope</taxon>
    </lineage>
</organism>
<gene>
    <name evidence="1" type="ORF">HNY73_007274</name>
</gene>
<proteinExistence type="predicted"/>
<evidence type="ECO:0000313" key="2">
    <source>
        <dbReference type="Proteomes" id="UP000807504"/>
    </source>
</evidence>
<reference evidence="1" key="2">
    <citation type="submission" date="2020-06" db="EMBL/GenBank/DDBJ databases">
        <authorList>
            <person name="Sheffer M."/>
        </authorList>
    </citation>
    <scope>NUCLEOTIDE SEQUENCE</scope>
</reference>
<protein>
    <submittedName>
        <fullName evidence="1">Uncharacterized protein</fullName>
    </submittedName>
</protein>
<evidence type="ECO:0000313" key="1">
    <source>
        <dbReference type="EMBL" id="KAF8789333.1"/>
    </source>
</evidence>
<sequence length="126" mass="15001">MNDNQQSISKWGEVAHLGDVINEYLDDELAKMDSSHPNENSVGAQAVVEHMKELNIRFIDDICICMKNFRRDVKWLNDNLYKCDPFHTMMWWNLMRLSNDYQHLLSSLLFRFLKIQTMFMELVTLL</sequence>
<name>A0A8T0FKF9_ARGBR</name>
<accession>A0A8T0FKF9</accession>
<dbReference type="AlphaFoldDB" id="A0A8T0FKF9"/>
<reference evidence="1" key="1">
    <citation type="journal article" date="2020" name="bioRxiv">
        <title>Chromosome-level reference genome of the European wasp spider Argiope bruennichi: a resource for studies on range expansion and evolutionary adaptation.</title>
        <authorList>
            <person name="Sheffer M.M."/>
            <person name="Hoppe A."/>
            <person name="Krehenwinkel H."/>
            <person name="Uhl G."/>
            <person name="Kuss A.W."/>
            <person name="Jensen L."/>
            <person name="Jensen C."/>
            <person name="Gillespie R.G."/>
            <person name="Hoff K.J."/>
            <person name="Prost S."/>
        </authorList>
    </citation>
    <scope>NUCLEOTIDE SEQUENCE</scope>
</reference>
<keyword evidence="2" id="KW-1185">Reference proteome</keyword>
<comment type="caution">
    <text evidence="1">The sequence shown here is derived from an EMBL/GenBank/DDBJ whole genome shotgun (WGS) entry which is preliminary data.</text>
</comment>
<dbReference type="EMBL" id="JABXBU010000012">
    <property type="protein sequence ID" value="KAF8789333.1"/>
    <property type="molecule type" value="Genomic_DNA"/>
</dbReference>
<dbReference type="Proteomes" id="UP000807504">
    <property type="component" value="Unassembled WGS sequence"/>
</dbReference>